<feature type="region of interest" description="Disordered" evidence="1">
    <location>
        <begin position="108"/>
        <end position="169"/>
    </location>
</feature>
<name>A0A7J8BKJ5_MOLMO</name>
<evidence type="ECO:0000313" key="2">
    <source>
        <dbReference type="EMBL" id="KAF6398946.1"/>
    </source>
</evidence>
<sequence length="169" mass="17522">MDDAQPLSPLAGLCVMVKEWRVHVGRPCPGPGGTRCPGSLREPSLERTASSWAVGCGGPLAARPRSEGEGGRFRSAVALEGPTPVGNPTAECSEWRDHRKGLMLLCGSARPRSVDSSSKEPGVPVPRGQPALPATAPRRATDKWTLGSSGLEVRGKGPPPAEAPGESTS</sequence>
<dbReference type="AlphaFoldDB" id="A0A7J8BKJ5"/>
<feature type="region of interest" description="Disordered" evidence="1">
    <location>
        <begin position="54"/>
        <end position="93"/>
    </location>
</feature>
<protein>
    <submittedName>
        <fullName evidence="2">Uncharacterized protein</fullName>
    </submittedName>
</protein>
<accession>A0A7J8BKJ5</accession>
<gene>
    <name evidence="2" type="ORF">HJG59_010200</name>
</gene>
<reference evidence="2 3" key="1">
    <citation type="journal article" date="2020" name="Nature">
        <title>Six reference-quality genomes reveal evolution of bat adaptations.</title>
        <authorList>
            <person name="Jebb D."/>
            <person name="Huang Z."/>
            <person name="Pippel M."/>
            <person name="Hughes G.M."/>
            <person name="Lavrichenko K."/>
            <person name="Devanna P."/>
            <person name="Winkler S."/>
            <person name="Jermiin L.S."/>
            <person name="Skirmuntt E.C."/>
            <person name="Katzourakis A."/>
            <person name="Burkitt-Gray L."/>
            <person name="Ray D.A."/>
            <person name="Sullivan K.A.M."/>
            <person name="Roscito J.G."/>
            <person name="Kirilenko B.M."/>
            <person name="Davalos L.M."/>
            <person name="Corthals A.P."/>
            <person name="Power M.L."/>
            <person name="Jones G."/>
            <person name="Ransome R.D."/>
            <person name="Dechmann D.K.N."/>
            <person name="Locatelli A.G."/>
            <person name="Puechmaille S.J."/>
            <person name="Fedrigo O."/>
            <person name="Jarvis E.D."/>
            <person name="Hiller M."/>
            <person name="Vernes S.C."/>
            <person name="Myers E.W."/>
            <person name="Teeling E.C."/>
        </authorList>
    </citation>
    <scope>NUCLEOTIDE SEQUENCE [LARGE SCALE GENOMIC DNA]</scope>
    <source>
        <strain evidence="2">MMolMol1</strain>
        <tissue evidence="2">Muscle</tissue>
    </source>
</reference>
<proteinExistence type="predicted"/>
<comment type="caution">
    <text evidence="2">The sequence shown here is derived from an EMBL/GenBank/DDBJ whole genome shotgun (WGS) entry which is preliminary data.</text>
</comment>
<dbReference type="InParanoid" id="A0A7J8BKJ5"/>
<evidence type="ECO:0000256" key="1">
    <source>
        <dbReference type="SAM" id="MobiDB-lite"/>
    </source>
</evidence>
<evidence type="ECO:0000313" key="3">
    <source>
        <dbReference type="Proteomes" id="UP000550707"/>
    </source>
</evidence>
<dbReference type="Proteomes" id="UP000550707">
    <property type="component" value="Unassembled WGS sequence"/>
</dbReference>
<keyword evidence="3" id="KW-1185">Reference proteome</keyword>
<organism evidence="2 3">
    <name type="scientific">Molossus molossus</name>
    <name type="common">Pallas' mastiff bat</name>
    <name type="synonym">Vespertilio molossus</name>
    <dbReference type="NCBI Taxonomy" id="27622"/>
    <lineage>
        <taxon>Eukaryota</taxon>
        <taxon>Metazoa</taxon>
        <taxon>Chordata</taxon>
        <taxon>Craniata</taxon>
        <taxon>Vertebrata</taxon>
        <taxon>Euteleostomi</taxon>
        <taxon>Mammalia</taxon>
        <taxon>Eutheria</taxon>
        <taxon>Laurasiatheria</taxon>
        <taxon>Chiroptera</taxon>
        <taxon>Yangochiroptera</taxon>
        <taxon>Molossidae</taxon>
        <taxon>Molossus</taxon>
    </lineage>
</organism>
<dbReference type="EMBL" id="JACASF010000026">
    <property type="protein sequence ID" value="KAF6398946.1"/>
    <property type="molecule type" value="Genomic_DNA"/>
</dbReference>